<dbReference type="Pfam" id="PF12740">
    <property type="entry name" value="PETase"/>
    <property type="match status" value="1"/>
</dbReference>
<dbReference type="AlphaFoldDB" id="A0A3D9C9K9"/>
<feature type="domain" description="PET hydrolase/cutinase-like" evidence="1">
    <location>
        <begin position="94"/>
        <end position="316"/>
    </location>
</feature>
<dbReference type="PANTHER" id="PTHR33428">
    <property type="entry name" value="CHLOROPHYLLASE-2, CHLOROPLASTIC"/>
    <property type="match status" value="1"/>
</dbReference>
<dbReference type="InterPro" id="IPR029058">
    <property type="entry name" value="AB_hydrolase_fold"/>
</dbReference>
<comment type="caution">
    <text evidence="2">The sequence shown here is derived from an EMBL/GenBank/DDBJ whole genome shotgun (WGS) entry which is preliminary data.</text>
</comment>
<protein>
    <submittedName>
        <fullName evidence="2">Adenylate cyclase</fullName>
    </submittedName>
</protein>
<reference evidence="3" key="1">
    <citation type="submission" date="2018-06" db="EMBL/GenBank/DDBJ databases">
        <authorList>
            <person name="Lum Nde A."/>
            <person name="Hugo C."/>
        </authorList>
    </citation>
    <scope>NUCLEOTIDE SEQUENCE [LARGE SCALE GENOMIC DNA]</scope>
    <source>
        <strain evidence="3">1_F178</strain>
    </source>
</reference>
<evidence type="ECO:0000259" key="1">
    <source>
        <dbReference type="Pfam" id="PF12740"/>
    </source>
</evidence>
<keyword evidence="3" id="KW-1185">Reference proteome</keyword>
<name>A0A3D9C9K9_9FLAO</name>
<dbReference type="EMBL" id="QNVT01000008">
    <property type="protein sequence ID" value="REC62570.1"/>
    <property type="molecule type" value="Genomic_DNA"/>
</dbReference>
<evidence type="ECO:0000313" key="2">
    <source>
        <dbReference type="EMBL" id="REC62570.1"/>
    </source>
</evidence>
<sequence length="337" mass="36101">MASCQREEEVFKSDPAGKISEVSADKSVLFPSKGTANIQYGKPGPHQVSTNAVVGDCNQLAGLVIPILQTIGILDQSIKCSNNFPYGFESPISTAVYYPSDIANMNKLPVVNFVGGILSSQGNYDQMVRLWASYGFIVVISSNFINSMPDMHILGAANVAKLNKDPQSPLFGKADLSKMIIAGHSAGGGATLLTSSISETAVKLIDPDLKIVAALPIEPGPVAIGSTVKVPTFTLTGRLDFVVPADTWPNLWQSNLIKNVPAWSATATTATHFSPTMDITKNEFAGISVAWLKYMGYNDGEAKSYFVGPQYKLKDDVQFIGLLTPPVKRNAKADLLQ</sequence>
<proteinExistence type="predicted"/>
<gene>
    <name evidence="2" type="ORF">DRF65_09915</name>
</gene>
<dbReference type="SUPFAM" id="SSF53474">
    <property type="entry name" value="alpha/beta-Hydrolases"/>
    <property type="match status" value="1"/>
</dbReference>
<organism evidence="2 3">
    <name type="scientific">Chryseobacterium pennae</name>
    <dbReference type="NCBI Taxonomy" id="2258962"/>
    <lineage>
        <taxon>Bacteria</taxon>
        <taxon>Pseudomonadati</taxon>
        <taxon>Bacteroidota</taxon>
        <taxon>Flavobacteriia</taxon>
        <taxon>Flavobacteriales</taxon>
        <taxon>Weeksellaceae</taxon>
        <taxon>Chryseobacterium group</taxon>
        <taxon>Chryseobacterium</taxon>
    </lineage>
</organism>
<dbReference type="Proteomes" id="UP000256686">
    <property type="component" value="Unassembled WGS sequence"/>
</dbReference>
<evidence type="ECO:0000313" key="3">
    <source>
        <dbReference type="Proteomes" id="UP000256686"/>
    </source>
</evidence>
<accession>A0A3D9C9K9</accession>
<dbReference type="Gene3D" id="3.40.50.1820">
    <property type="entry name" value="alpha/beta hydrolase"/>
    <property type="match status" value="1"/>
</dbReference>
<dbReference type="InterPro" id="IPR041127">
    <property type="entry name" value="PET_hydrolase/cutinase-like"/>
</dbReference>
<dbReference type="PANTHER" id="PTHR33428:SF14">
    <property type="entry name" value="CARBOXYLESTERASE TYPE B DOMAIN-CONTAINING PROTEIN"/>
    <property type="match status" value="1"/>
</dbReference>